<accession>A0A286G7Z3</accession>
<dbReference type="InterPro" id="IPR003362">
    <property type="entry name" value="Bact_transf"/>
</dbReference>
<gene>
    <name evidence="4" type="ORF">SAMN06269250_3571</name>
</gene>
<sequence length="262" mass="30446">MTNTIVSSRESNKDCELDTIEVTPSFSQRNMENVLSKFYLSTKPTSNLYLQWIEDESFVIDKSNSFYLLVGKRIVDILISTVVIVFVLSWLLPIIGIIIFIDSPGSIFFIQPRTGYKGACFPCIKFRTMYNSKQTEFKQTSFNDNRVTRVGRFLRKTNLDELPQFINVLLGSMSIVGPRPHAVQHDVLHWTSMTYRNRYTIKPGITGLAQVRGARGETEKSQKMDHRVRYDLFYIKQRSFLFDMKIFFLTIKTMLEGDKNAW</sequence>
<keyword evidence="2" id="KW-0812">Transmembrane</keyword>
<protein>
    <submittedName>
        <fullName evidence="4">Putative colanic acid biosysnthesis UDP-glucose lipid carrier transferase</fullName>
    </submittedName>
</protein>
<evidence type="ECO:0000313" key="4">
    <source>
        <dbReference type="EMBL" id="SOD91650.1"/>
    </source>
</evidence>
<evidence type="ECO:0000256" key="1">
    <source>
        <dbReference type="ARBA" id="ARBA00006464"/>
    </source>
</evidence>
<name>A0A286G7Z3_9BACT</name>
<feature type="transmembrane region" description="Helical" evidence="2">
    <location>
        <begin position="77"/>
        <end position="101"/>
    </location>
</feature>
<comment type="similarity">
    <text evidence="1">Belongs to the bacterial sugar transferase family.</text>
</comment>
<evidence type="ECO:0000313" key="5">
    <source>
        <dbReference type="Proteomes" id="UP000219452"/>
    </source>
</evidence>
<keyword evidence="4" id="KW-0808">Transferase</keyword>
<evidence type="ECO:0000259" key="3">
    <source>
        <dbReference type="Pfam" id="PF02397"/>
    </source>
</evidence>
<evidence type="ECO:0000256" key="2">
    <source>
        <dbReference type="SAM" id="Phobius"/>
    </source>
</evidence>
<feature type="domain" description="Bacterial sugar transferase" evidence="3">
    <location>
        <begin position="72"/>
        <end position="255"/>
    </location>
</feature>
<organism evidence="4 5">
    <name type="scientific">Spirosoma fluviale</name>
    <dbReference type="NCBI Taxonomy" id="1597977"/>
    <lineage>
        <taxon>Bacteria</taxon>
        <taxon>Pseudomonadati</taxon>
        <taxon>Bacteroidota</taxon>
        <taxon>Cytophagia</taxon>
        <taxon>Cytophagales</taxon>
        <taxon>Cytophagaceae</taxon>
        <taxon>Spirosoma</taxon>
    </lineage>
</organism>
<dbReference type="AlphaFoldDB" id="A0A286G7Z3"/>
<dbReference type="GO" id="GO:0016780">
    <property type="term" value="F:phosphotransferase activity, for other substituted phosphate groups"/>
    <property type="evidence" value="ECO:0007669"/>
    <property type="project" value="TreeGrafter"/>
</dbReference>
<dbReference type="PANTHER" id="PTHR30576">
    <property type="entry name" value="COLANIC BIOSYNTHESIS UDP-GLUCOSE LIPID CARRIER TRANSFERASE"/>
    <property type="match status" value="1"/>
</dbReference>
<reference evidence="5" key="1">
    <citation type="submission" date="2017-09" db="EMBL/GenBank/DDBJ databases">
        <authorList>
            <person name="Varghese N."/>
            <person name="Submissions S."/>
        </authorList>
    </citation>
    <scope>NUCLEOTIDE SEQUENCE [LARGE SCALE GENOMIC DNA]</scope>
    <source>
        <strain evidence="5">DSM 29961</strain>
    </source>
</reference>
<proteinExistence type="inferred from homology"/>
<dbReference type="Pfam" id="PF02397">
    <property type="entry name" value="Bac_transf"/>
    <property type="match status" value="1"/>
</dbReference>
<keyword evidence="2" id="KW-1133">Transmembrane helix</keyword>
<dbReference type="EMBL" id="OCNH01000003">
    <property type="protein sequence ID" value="SOD91650.1"/>
    <property type="molecule type" value="Genomic_DNA"/>
</dbReference>
<dbReference type="PANTHER" id="PTHR30576:SF0">
    <property type="entry name" value="UNDECAPRENYL-PHOSPHATE N-ACETYLGALACTOSAMINYL 1-PHOSPHATE TRANSFERASE-RELATED"/>
    <property type="match status" value="1"/>
</dbReference>
<keyword evidence="2" id="KW-0472">Membrane</keyword>
<dbReference type="Proteomes" id="UP000219452">
    <property type="component" value="Unassembled WGS sequence"/>
</dbReference>
<keyword evidence="5" id="KW-1185">Reference proteome</keyword>